<proteinExistence type="predicted"/>
<dbReference type="AlphaFoldDB" id="X1UHV0"/>
<feature type="non-terminal residue" evidence="1">
    <location>
        <position position="91"/>
    </location>
</feature>
<protein>
    <submittedName>
        <fullName evidence="1">Uncharacterized protein</fullName>
    </submittedName>
</protein>
<reference evidence="1" key="1">
    <citation type="journal article" date="2014" name="Front. Microbiol.">
        <title>High frequency of phylogenetically diverse reductive dehalogenase-homologous genes in deep subseafloor sedimentary metagenomes.</title>
        <authorList>
            <person name="Kawai M."/>
            <person name="Futagami T."/>
            <person name="Toyoda A."/>
            <person name="Takaki Y."/>
            <person name="Nishi S."/>
            <person name="Hori S."/>
            <person name="Arai W."/>
            <person name="Tsubouchi T."/>
            <person name="Morono Y."/>
            <person name="Uchiyama I."/>
            <person name="Ito T."/>
            <person name="Fujiyama A."/>
            <person name="Inagaki F."/>
            <person name="Takami H."/>
        </authorList>
    </citation>
    <scope>NUCLEOTIDE SEQUENCE</scope>
    <source>
        <strain evidence="1">Expedition CK06-06</strain>
    </source>
</reference>
<evidence type="ECO:0000313" key="1">
    <source>
        <dbReference type="EMBL" id="GAJ17119.1"/>
    </source>
</evidence>
<organism evidence="1">
    <name type="scientific">marine sediment metagenome</name>
    <dbReference type="NCBI Taxonomy" id="412755"/>
    <lineage>
        <taxon>unclassified sequences</taxon>
        <taxon>metagenomes</taxon>
        <taxon>ecological metagenomes</taxon>
    </lineage>
</organism>
<accession>X1UHV0</accession>
<gene>
    <name evidence="1" type="ORF">S12H4_62214</name>
</gene>
<dbReference type="EMBL" id="BARW01041622">
    <property type="protein sequence ID" value="GAJ17119.1"/>
    <property type="molecule type" value="Genomic_DNA"/>
</dbReference>
<comment type="caution">
    <text evidence="1">The sequence shown here is derived from an EMBL/GenBank/DDBJ whole genome shotgun (WGS) entry which is preliminary data.</text>
</comment>
<name>X1UHV0_9ZZZZ</name>
<sequence>WCGRNKIKYVFCADSNFGMLQRDIEIAEYFVKAKVKYGSPEKFRACYGKNAEETIYQIGKIFHQYDMGKGITLSRQSNDLETLPPIAIGAP</sequence>
<feature type="non-terminal residue" evidence="1">
    <location>
        <position position="1"/>
    </location>
</feature>